<dbReference type="PANTHER" id="PTHR21621">
    <property type="entry name" value="RIBOSOMAL PROTEIN S6 MODIFICATION PROTEIN"/>
    <property type="match status" value="1"/>
</dbReference>
<keyword evidence="1" id="KW-0067">ATP-binding</keyword>
<dbReference type="InterPro" id="IPR027592">
    <property type="entry name" value="ATP-grasp_GAK"/>
</dbReference>
<dbReference type="Pfam" id="PF08443">
    <property type="entry name" value="RimK"/>
    <property type="match status" value="1"/>
</dbReference>
<dbReference type="EMBL" id="AP028679">
    <property type="protein sequence ID" value="BEQ14532.1"/>
    <property type="molecule type" value="Genomic_DNA"/>
</dbReference>
<dbReference type="PANTHER" id="PTHR21621:SF0">
    <property type="entry name" value="BETA-CITRYLGLUTAMATE SYNTHASE B-RELATED"/>
    <property type="match status" value="1"/>
</dbReference>
<dbReference type="GO" id="GO:0005737">
    <property type="term" value="C:cytoplasm"/>
    <property type="evidence" value="ECO:0007669"/>
    <property type="project" value="TreeGrafter"/>
</dbReference>
<dbReference type="KEGG" id="dmp:FAK_15980"/>
<feature type="domain" description="ATP-grasp" evidence="2">
    <location>
        <begin position="101"/>
        <end position="282"/>
    </location>
</feature>
<keyword evidence="4" id="KW-1185">Reference proteome</keyword>
<proteinExistence type="predicted"/>
<gene>
    <name evidence="3" type="ORF">FAK_15980</name>
</gene>
<dbReference type="GO" id="GO:0005524">
    <property type="term" value="F:ATP binding"/>
    <property type="evidence" value="ECO:0007669"/>
    <property type="project" value="UniProtKB-UniRule"/>
</dbReference>
<dbReference type="NCBIfam" id="TIGR04356">
    <property type="entry name" value="grasp_GAK"/>
    <property type="match status" value="1"/>
</dbReference>
<dbReference type="GO" id="GO:0016879">
    <property type="term" value="F:ligase activity, forming carbon-nitrogen bonds"/>
    <property type="evidence" value="ECO:0007669"/>
    <property type="project" value="TreeGrafter"/>
</dbReference>
<dbReference type="GO" id="GO:0046872">
    <property type="term" value="F:metal ion binding"/>
    <property type="evidence" value="ECO:0007669"/>
    <property type="project" value="InterPro"/>
</dbReference>
<evidence type="ECO:0000259" key="2">
    <source>
        <dbReference type="PROSITE" id="PS50975"/>
    </source>
</evidence>
<dbReference type="Gene3D" id="3.30.470.20">
    <property type="entry name" value="ATP-grasp fold, B domain"/>
    <property type="match status" value="1"/>
</dbReference>
<dbReference type="InterPro" id="IPR011761">
    <property type="entry name" value="ATP-grasp"/>
</dbReference>
<dbReference type="Proteomes" id="UP001366166">
    <property type="component" value="Chromosome"/>
</dbReference>
<dbReference type="PROSITE" id="PS50975">
    <property type="entry name" value="ATP_GRASP"/>
    <property type="match status" value="1"/>
</dbReference>
<name>A0AAU9F2F3_9BACT</name>
<organism evidence="3 4">
    <name type="scientific">Desulfoferula mesophila</name>
    <dbReference type="NCBI Taxonomy" id="3058419"/>
    <lineage>
        <taxon>Bacteria</taxon>
        <taxon>Pseudomonadati</taxon>
        <taxon>Thermodesulfobacteriota</taxon>
        <taxon>Desulfarculia</taxon>
        <taxon>Desulfarculales</taxon>
        <taxon>Desulfarculaceae</taxon>
        <taxon>Desulfoferula</taxon>
    </lineage>
</organism>
<evidence type="ECO:0000256" key="1">
    <source>
        <dbReference type="PROSITE-ProRule" id="PRU00409"/>
    </source>
</evidence>
<dbReference type="SUPFAM" id="SSF56059">
    <property type="entry name" value="Glutathione synthetase ATP-binding domain-like"/>
    <property type="match status" value="1"/>
</dbReference>
<sequence>MVGIAGGWSSQRLLDALEQRTGFRCLVDMSQVRSDLHTGRAYYDDVDLTALDGLVIKKVGAEYSPDLLDRLELLRFIASRGPRVFSPPASIIAMLDRLSCTTTLVAGGIPMPPTVVTESVDQAARAVERMGRSVLKPLYSTKARGMLVVEPGPGLREKIAAYRDAGHPMIYLQQMLALPGQDLGVVFLGGEYLATYARVANGDSWNTTRRAGGRYQEYEPSREIKELAQRAQALFNLDFTCVGVAETEQGPVVFEVSAFGGFRGLQEGCAMDAASYYAEYVCRELAS</sequence>
<evidence type="ECO:0000313" key="4">
    <source>
        <dbReference type="Proteomes" id="UP001366166"/>
    </source>
</evidence>
<accession>A0AAU9F2F3</accession>
<keyword evidence="1" id="KW-0547">Nucleotide-binding</keyword>
<protein>
    <recommendedName>
        <fullName evidence="2">ATP-grasp domain-containing protein</fullName>
    </recommendedName>
</protein>
<dbReference type="InterPro" id="IPR013651">
    <property type="entry name" value="ATP-grasp_RimK-type"/>
</dbReference>
<dbReference type="AlphaFoldDB" id="A0AAU9F2F3"/>
<reference evidence="4" key="1">
    <citation type="journal article" date="2023" name="Arch. Microbiol.">
        <title>Desulfoferula mesophilus gen. nov. sp. nov., a mesophilic sulfate-reducing bacterium isolated from a brackish lake sediment.</title>
        <authorList>
            <person name="Watanabe T."/>
            <person name="Yabe T."/>
            <person name="Tsuji J.M."/>
            <person name="Fukui M."/>
        </authorList>
    </citation>
    <scope>NUCLEOTIDE SEQUENCE [LARGE SCALE GENOMIC DNA]</scope>
    <source>
        <strain evidence="4">12FAK</strain>
    </source>
</reference>
<evidence type="ECO:0000313" key="3">
    <source>
        <dbReference type="EMBL" id="BEQ14532.1"/>
    </source>
</evidence>